<gene>
    <name evidence="3" type="ORF">WMO41_06410</name>
</gene>
<dbReference type="InterPro" id="IPR006321">
    <property type="entry name" value="PilT/PilU"/>
</dbReference>
<dbReference type="Gene3D" id="3.30.450.90">
    <property type="match status" value="1"/>
</dbReference>
<accession>A0ABV1HLG3</accession>
<reference evidence="3 4" key="1">
    <citation type="submission" date="2024-03" db="EMBL/GenBank/DDBJ databases">
        <title>Human intestinal bacterial collection.</title>
        <authorList>
            <person name="Pauvert C."/>
            <person name="Hitch T.C.A."/>
            <person name="Clavel T."/>
        </authorList>
    </citation>
    <scope>NUCLEOTIDE SEQUENCE [LARGE SCALE GENOMIC DNA]</scope>
    <source>
        <strain evidence="3 4">CLA-AP-H27</strain>
    </source>
</reference>
<dbReference type="EMBL" id="JBBMFJ010000010">
    <property type="protein sequence ID" value="MEQ2562793.1"/>
    <property type="molecule type" value="Genomic_DNA"/>
</dbReference>
<protein>
    <submittedName>
        <fullName evidence="3">Type IV pilus twitching motility protein PilT</fullName>
    </submittedName>
</protein>
<dbReference type="RefSeq" id="WP_349229029.1">
    <property type="nucleotide sequence ID" value="NZ_JBBMFJ010000010.1"/>
</dbReference>
<feature type="domain" description="AAA+ ATPase" evidence="2">
    <location>
        <begin position="121"/>
        <end position="288"/>
    </location>
</feature>
<dbReference type="SMART" id="SM00382">
    <property type="entry name" value="AAA"/>
    <property type="match status" value="1"/>
</dbReference>
<dbReference type="PANTHER" id="PTHR30486">
    <property type="entry name" value="TWITCHING MOTILITY PROTEIN PILT"/>
    <property type="match status" value="1"/>
</dbReference>
<comment type="similarity">
    <text evidence="1">Belongs to the GSP E family.</text>
</comment>
<dbReference type="NCBIfam" id="TIGR01420">
    <property type="entry name" value="pilT_fam"/>
    <property type="match status" value="1"/>
</dbReference>
<dbReference type="InterPro" id="IPR001482">
    <property type="entry name" value="T2SS/T4SS_dom"/>
</dbReference>
<dbReference type="Gene3D" id="3.40.50.300">
    <property type="entry name" value="P-loop containing nucleotide triphosphate hydrolases"/>
    <property type="match status" value="1"/>
</dbReference>
<dbReference type="InterPro" id="IPR027417">
    <property type="entry name" value="P-loop_NTPase"/>
</dbReference>
<proteinExistence type="inferred from homology"/>
<dbReference type="InterPro" id="IPR050921">
    <property type="entry name" value="T4SS_GSP_E_ATPase"/>
</dbReference>
<evidence type="ECO:0000256" key="1">
    <source>
        <dbReference type="ARBA" id="ARBA00006611"/>
    </source>
</evidence>
<evidence type="ECO:0000259" key="2">
    <source>
        <dbReference type="SMART" id="SM00382"/>
    </source>
</evidence>
<dbReference type="Pfam" id="PF00437">
    <property type="entry name" value="T2SSE"/>
    <property type="match status" value="1"/>
</dbReference>
<dbReference type="Proteomes" id="UP001437460">
    <property type="component" value="Unassembled WGS sequence"/>
</dbReference>
<keyword evidence="4" id="KW-1185">Reference proteome</keyword>
<evidence type="ECO:0000313" key="3">
    <source>
        <dbReference type="EMBL" id="MEQ2562793.1"/>
    </source>
</evidence>
<dbReference type="SUPFAM" id="SSF52540">
    <property type="entry name" value="P-loop containing nucleoside triphosphate hydrolases"/>
    <property type="match status" value="1"/>
</dbReference>
<dbReference type="InterPro" id="IPR003593">
    <property type="entry name" value="AAA+_ATPase"/>
</dbReference>
<dbReference type="CDD" id="cd01131">
    <property type="entry name" value="PilT"/>
    <property type="match status" value="1"/>
</dbReference>
<evidence type="ECO:0000313" key="4">
    <source>
        <dbReference type="Proteomes" id="UP001437460"/>
    </source>
</evidence>
<organism evidence="3 4">
    <name type="scientific">Ventrimonas faecis</name>
    <dbReference type="NCBI Taxonomy" id="3133170"/>
    <lineage>
        <taxon>Bacteria</taxon>
        <taxon>Bacillati</taxon>
        <taxon>Bacillota</taxon>
        <taxon>Clostridia</taxon>
        <taxon>Lachnospirales</taxon>
        <taxon>Lachnospiraceae</taxon>
        <taxon>Ventrimonas</taxon>
    </lineage>
</organism>
<comment type="caution">
    <text evidence="3">The sequence shown here is derived from an EMBL/GenBank/DDBJ whole genome shotgun (WGS) entry which is preliminary data.</text>
</comment>
<sequence>MYNIEDLIGMAAGEGASDVHLIAGLPPKCRIDGQVMTLTEGVLSHEDCEEYGRQLAGEHLKRIAEIGQLDFSATIAGRRIRINLFRQQGSVSAALRILSNTIPQLEDLGLPQAVRQFSRWNKGIVLVTGETGSGKSTTLAAILDEINRNRPLHIITLEDPIEYVYTPQRAIINQREVGMDVEDYEHGLYAALREDPDVILIGEMRSPETIETALMAAETGHLVFSTIHTNSAVDSIDRIVGVFPENKQPQIRLQLSMTLRAVLAQQLVPRATGRGRAAACELMMITPPIRNLIRDGKTPQMQSYLLSGAKDGSVTMDHFLLELANKGIIMPETAVEAADDPGEMSKSLMMF</sequence>
<name>A0ABV1HLG3_9FIRM</name>